<evidence type="ECO:0000313" key="10">
    <source>
        <dbReference type="Proteomes" id="UP000281094"/>
    </source>
</evidence>
<name>A0A3L7JD21_9HYPH</name>
<comment type="subcellular location">
    <subcellularLocation>
        <location evidence="1 8">Cell membrane</location>
        <topology evidence="1 8">Multi-pass membrane protein</topology>
    </subcellularLocation>
</comment>
<keyword evidence="6 8" id="KW-1133">Transmembrane helix</keyword>
<dbReference type="InterPro" id="IPR052017">
    <property type="entry name" value="TSUP"/>
</dbReference>
<dbReference type="Proteomes" id="UP000281094">
    <property type="component" value="Unassembled WGS sequence"/>
</dbReference>
<comment type="similarity">
    <text evidence="2 8">Belongs to the 4-toluene sulfonate uptake permease (TSUP) (TC 2.A.102) family.</text>
</comment>
<evidence type="ECO:0000313" key="9">
    <source>
        <dbReference type="EMBL" id="RLQ88688.1"/>
    </source>
</evidence>
<keyword evidence="10" id="KW-1185">Reference proteome</keyword>
<keyword evidence="4 8" id="KW-1003">Cell membrane</keyword>
<feature type="transmembrane region" description="Helical" evidence="8">
    <location>
        <begin position="220"/>
        <end position="239"/>
    </location>
</feature>
<evidence type="ECO:0000256" key="4">
    <source>
        <dbReference type="ARBA" id="ARBA00022475"/>
    </source>
</evidence>
<organism evidence="9 10">
    <name type="scientific">Notoacmeibacter ruber</name>
    <dbReference type="NCBI Taxonomy" id="2670375"/>
    <lineage>
        <taxon>Bacteria</taxon>
        <taxon>Pseudomonadati</taxon>
        <taxon>Pseudomonadota</taxon>
        <taxon>Alphaproteobacteria</taxon>
        <taxon>Hyphomicrobiales</taxon>
        <taxon>Notoacmeibacteraceae</taxon>
        <taxon>Notoacmeibacter</taxon>
    </lineage>
</organism>
<gene>
    <name evidence="9" type="ORF">D8780_11170</name>
</gene>
<evidence type="ECO:0000256" key="7">
    <source>
        <dbReference type="ARBA" id="ARBA00023136"/>
    </source>
</evidence>
<reference evidence="9 10" key="1">
    <citation type="submission" date="2018-10" db="EMBL/GenBank/DDBJ databases">
        <title>Notoacmeibacter sp. M2BS9Y-3-1, whole genome shotgun sequence.</title>
        <authorList>
            <person name="Tuo L."/>
        </authorList>
    </citation>
    <scope>NUCLEOTIDE SEQUENCE [LARGE SCALE GENOMIC DNA]</scope>
    <source>
        <strain evidence="9 10">M2BS9Y-3-1</strain>
    </source>
</reference>
<dbReference type="Pfam" id="PF01925">
    <property type="entry name" value="TauE"/>
    <property type="match status" value="1"/>
</dbReference>
<feature type="transmembrane region" description="Helical" evidence="8">
    <location>
        <begin position="6"/>
        <end position="33"/>
    </location>
</feature>
<accession>A0A3L7JD21</accession>
<dbReference type="EMBL" id="RCWN01000001">
    <property type="protein sequence ID" value="RLQ88688.1"/>
    <property type="molecule type" value="Genomic_DNA"/>
</dbReference>
<feature type="transmembrane region" description="Helical" evidence="8">
    <location>
        <begin position="190"/>
        <end position="208"/>
    </location>
</feature>
<feature type="transmembrane region" description="Helical" evidence="8">
    <location>
        <begin position="40"/>
        <end position="59"/>
    </location>
</feature>
<feature type="transmembrane region" description="Helical" evidence="8">
    <location>
        <begin position="127"/>
        <end position="153"/>
    </location>
</feature>
<evidence type="ECO:0000256" key="5">
    <source>
        <dbReference type="ARBA" id="ARBA00022692"/>
    </source>
</evidence>
<sequence>MPDLPILWAILLVAGLVRGFAGFGSGMIAIPLISRIGGPAVAIPLFWAIDSLPSLVILLPALRQVAWRAVLPIAAGFAATVYLGIWYLSVGDPDQLRLVISGFILVAVLVLWSGWRYSGPRPATLSAAVGMVSGFFGGATQLSGPPVVIYYLSSADAPAQVRANIIVLFAITSVFSGIGLIAAGLVSMSLLLTAVLVAPAYMIGLLAGQKIFHLADERHFRRVAFLLILTVGLMTLPFFDGVI</sequence>
<evidence type="ECO:0000256" key="6">
    <source>
        <dbReference type="ARBA" id="ARBA00022989"/>
    </source>
</evidence>
<dbReference type="GO" id="GO:0005886">
    <property type="term" value="C:plasma membrane"/>
    <property type="evidence" value="ECO:0007669"/>
    <property type="project" value="UniProtKB-SubCell"/>
</dbReference>
<dbReference type="PANTHER" id="PTHR30269">
    <property type="entry name" value="TRANSMEMBRANE PROTEIN YFCA"/>
    <property type="match status" value="1"/>
</dbReference>
<comment type="caution">
    <text evidence="9">The sequence shown here is derived from an EMBL/GenBank/DDBJ whole genome shotgun (WGS) entry which is preliminary data.</text>
</comment>
<evidence type="ECO:0000256" key="1">
    <source>
        <dbReference type="ARBA" id="ARBA00004651"/>
    </source>
</evidence>
<keyword evidence="7 8" id="KW-0472">Membrane</keyword>
<feature type="transmembrane region" description="Helical" evidence="8">
    <location>
        <begin position="165"/>
        <end position="184"/>
    </location>
</feature>
<dbReference type="AlphaFoldDB" id="A0A3L7JD21"/>
<evidence type="ECO:0000256" key="2">
    <source>
        <dbReference type="ARBA" id="ARBA00009142"/>
    </source>
</evidence>
<dbReference type="PANTHER" id="PTHR30269:SF37">
    <property type="entry name" value="MEMBRANE TRANSPORTER PROTEIN"/>
    <property type="match status" value="1"/>
</dbReference>
<feature type="transmembrane region" description="Helical" evidence="8">
    <location>
        <begin position="96"/>
        <end position="115"/>
    </location>
</feature>
<keyword evidence="3" id="KW-0813">Transport</keyword>
<dbReference type="RefSeq" id="WP_121645654.1">
    <property type="nucleotide sequence ID" value="NZ_RCWN01000001.1"/>
</dbReference>
<evidence type="ECO:0000256" key="8">
    <source>
        <dbReference type="RuleBase" id="RU363041"/>
    </source>
</evidence>
<proteinExistence type="inferred from homology"/>
<feature type="transmembrane region" description="Helical" evidence="8">
    <location>
        <begin position="65"/>
        <end position="89"/>
    </location>
</feature>
<protein>
    <recommendedName>
        <fullName evidence="8">Probable membrane transporter protein</fullName>
    </recommendedName>
</protein>
<evidence type="ECO:0000256" key="3">
    <source>
        <dbReference type="ARBA" id="ARBA00022448"/>
    </source>
</evidence>
<dbReference type="InterPro" id="IPR002781">
    <property type="entry name" value="TM_pro_TauE-like"/>
</dbReference>
<keyword evidence="5 8" id="KW-0812">Transmembrane</keyword>